<keyword evidence="4" id="KW-1185">Reference proteome</keyword>
<dbReference type="AlphaFoldDB" id="A0A3S0UGH4"/>
<dbReference type="Pfam" id="PF13650">
    <property type="entry name" value="Asp_protease_2"/>
    <property type="match status" value="1"/>
</dbReference>
<evidence type="ECO:0000313" key="3">
    <source>
        <dbReference type="EMBL" id="RUQ31118.1"/>
    </source>
</evidence>
<gene>
    <name evidence="3" type="ORF">ELQ35_05970</name>
</gene>
<sequence length="134" mass="14965">MDWIKKSMINLSEVHGLPFVEATVIFRGKSIQLNRILIDTGSAGTIFNVNSMEKIGVKPEANDVTHTIYGVGGAEFVYTKQMDQIYLSQDISTSNFLIELGSMDYGLEIDGIIGYDFMRKTGIVIDLNKMNIHI</sequence>
<dbReference type="SUPFAM" id="SSF50630">
    <property type="entry name" value="Acid proteases"/>
    <property type="match status" value="1"/>
</dbReference>
<dbReference type="Proteomes" id="UP000267430">
    <property type="component" value="Unassembled WGS sequence"/>
</dbReference>
<dbReference type="InterPro" id="IPR001995">
    <property type="entry name" value="Peptidase_A2_cat"/>
</dbReference>
<dbReference type="OrthoDB" id="2735601at2"/>
<protein>
    <recommendedName>
        <fullName evidence="2">Peptidase A2 domain-containing protein</fullName>
    </recommendedName>
</protein>
<organism evidence="3 4">
    <name type="scientific">Peribacillus cavernae</name>
    <dbReference type="NCBI Taxonomy" id="1674310"/>
    <lineage>
        <taxon>Bacteria</taxon>
        <taxon>Bacillati</taxon>
        <taxon>Bacillota</taxon>
        <taxon>Bacilli</taxon>
        <taxon>Bacillales</taxon>
        <taxon>Bacillaceae</taxon>
        <taxon>Peribacillus</taxon>
    </lineage>
</organism>
<proteinExistence type="predicted"/>
<dbReference type="Gene3D" id="2.40.70.10">
    <property type="entry name" value="Acid Proteases"/>
    <property type="match status" value="1"/>
</dbReference>
<reference evidence="3 4" key="1">
    <citation type="submission" date="2018-12" db="EMBL/GenBank/DDBJ databases">
        <title>Bacillus chawlae sp. nov., Bacillus glennii sp. nov., and Bacillus saganii sp. nov. Isolated from the Vehicle Assembly Building at Kennedy Space Center where the Viking Spacecraft were Assembled.</title>
        <authorList>
            <person name="Seuylemezian A."/>
            <person name="Vaishampayan P."/>
        </authorList>
    </citation>
    <scope>NUCLEOTIDE SEQUENCE [LARGE SCALE GENOMIC DNA]</scope>
    <source>
        <strain evidence="3 4">L5</strain>
    </source>
</reference>
<keyword evidence="1" id="KW-0378">Hydrolase</keyword>
<evidence type="ECO:0000313" key="4">
    <source>
        <dbReference type="Proteomes" id="UP000267430"/>
    </source>
</evidence>
<evidence type="ECO:0000256" key="1">
    <source>
        <dbReference type="ARBA" id="ARBA00022801"/>
    </source>
</evidence>
<evidence type="ECO:0000259" key="2">
    <source>
        <dbReference type="PROSITE" id="PS50175"/>
    </source>
</evidence>
<dbReference type="PROSITE" id="PS50175">
    <property type="entry name" value="ASP_PROT_RETROV"/>
    <property type="match status" value="1"/>
</dbReference>
<dbReference type="InterPro" id="IPR021109">
    <property type="entry name" value="Peptidase_aspartic_dom_sf"/>
</dbReference>
<dbReference type="EMBL" id="RYZZ01000006">
    <property type="protein sequence ID" value="RUQ31118.1"/>
    <property type="molecule type" value="Genomic_DNA"/>
</dbReference>
<accession>A0A3S0UGH4</accession>
<dbReference type="GO" id="GO:0006508">
    <property type="term" value="P:proteolysis"/>
    <property type="evidence" value="ECO:0007669"/>
    <property type="project" value="InterPro"/>
</dbReference>
<comment type="caution">
    <text evidence="3">The sequence shown here is derived from an EMBL/GenBank/DDBJ whole genome shotgun (WGS) entry which is preliminary data.</text>
</comment>
<name>A0A3S0UGH4_9BACI</name>
<feature type="domain" description="Peptidase A2" evidence="2">
    <location>
        <begin position="34"/>
        <end position="117"/>
    </location>
</feature>
<dbReference type="GO" id="GO:0004190">
    <property type="term" value="F:aspartic-type endopeptidase activity"/>
    <property type="evidence" value="ECO:0007669"/>
    <property type="project" value="InterPro"/>
</dbReference>